<dbReference type="InterPro" id="IPR015424">
    <property type="entry name" value="PyrdxlP-dep_Trfase"/>
</dbReference>
<evidence type="ECO:0000256" key="3">
    <source>
        <dbReference type="ARBA" id="ARBA00022793"/>
    </source>
</evidence>
<name>A0A1M5P9E3_9RHOB</name>
<dbReference type="PANTHER" id="PTHR11999">
    <property type="entry name" value="GROUP II PYRIDOXAL-5-PHOSPHATE DECARBOXYLASE"/>
    <property type="match status" value="1"/>
</dbReference>
<dbReference type="Pfam" id="PF00282">
    <property type="entry name" value="Pyridoxal_deC"/>
    <property type="match status" value="1"/>
</dbReference>
<feature type="compositionally biased region" description="Basic and acidic residues" evidence="8">
    <location>
        <begin position="8"/>
        <end position="23"/>
    </location>
</feature>
<dbReference type="InterPro" id="IPR002129">
    <property type="entry name" value="PyrdxlP-dep_de-COase"/>
</dbReference>
<evidence type="ECO:0000256" key="2">
    <source>
        <dbReference type="ARBA" id="ARBA00009533"/>
    </source>
</evidence>
<sequence>MSHSNEGAVERRTPLSDDDRRAMESAAQHAVAYRADLADAPARPHLRPEGVEARFSIGLPEAGASAEDVIEQLVADASDGLHAHTSPRFFGYVCGGSMPVGAAADFLVTAWGQNSASSWESPSVAQIEQTVCHWCLDLLGLPGTSGVGIVTGATVANTQAIMAARDALLARQGWSVAKQGLFGAPEIPVFVGADAHSAPLAGLSYAGLGAGRAIRVDTDNQGRMRVDAVKDALAHCAQPPLVILQAGQINTGASDAFAKIIPLVHDMGGWVHVDGAFGLWLHAVPELKQRLAGVDLADSWAVDLHKWLNAPYDAGLCIVRDREALVRAMSARGAYLPATGNTWEPGDTTLELSRRARGVPSYAILRHLGAAGVRDMIARHCALAAHLADRLSQEPGIDILNEVVSNQVAIACKDDATTEAVLETVQARGKVYPSHGVWQGRKIIRASIINHATDWTDIDLLADEIISALRALH</sequence>
<dbReference type="GO" id="GO:0030170">
    <property type="term" value="F:pyridoxal phosphate binding"/>
    <property type="evidence" value="ECO:0007669"/>
    <property type="project" value="InterPro"/>
</dbReference>
<keyword evidence="4 6" id="KW-0663">Pyridoxal phosphate</keyword>
<feature type="modified residue" description="N6-(pyridoxal phosphate)lysine" evidence="6">
    <location>
        <position position="306"/>
    </location>
</feature>
<dbReference type="OrthoDB" id="9803665at2"/>
<dbReference type="EMBL" id="FQXC01000001">
    <property type="protein sequence ID" value="SHG98434.1"/>
    <property type="molecule type" value="Genomic_DNA"/>
</dbReference>
<evidence type="ECO:0000313" key="10">
    <source>
        <dbReference type="Proteomes" id="UP000184221"/>
    </source>
</evidence>
<keyword evidence="3" id="KW-0210">Decarboxylase</keyword>
<dbReference type="Proteomes" id="UP000184221">
    <property type="component" value="Unassembled WGS sequence"/>
</dbReference>
<dbReference type="InterPro" id="IPR015422">
    <property type="entry name" value="PyrdxlP-dep_Trfase_small"/>
</dbReference>
<evidence type="ECO:0000256" key="1">
    <source>
        <dbReference type="ARBA" id="ARBA00001933"/>
    </source>
</evidence>
<dbReference type="RefSeq" id="WP_084066110.1">
    <property type="nucleotide sequence ID" value="NZ_FQXC01000001.1"/>
</dbReference>
<dbReference type="InterPro" id="IPR015421">
    <property type="entry name" value="PyrdxlP-dep_Trfase_major"/>
</dbReference>
<dbReference type="Gene3D" id="3.90.1150.10">
    <property type="entry name" value="Aspartate Aminotransferase, domain 1"/>
    <property type="match status" value="1"/>
</dbReference>
<gene>
    <name evidence="9" type="ORF">SAMN05443551_1209</name>
</gene>
<evidence type="ECO:0000313" key="9">
    <source>
        <dbReference type="EMBL" id="SHG98434.1"/>
    </source>
</evidence>
<evidence type="ECO:0000256" key="7">
    <source>
        <dbReference type="RuleBase" id="RU000382"/>
    </source>
</evidence>
<dbReference type="InterPro" id="IPR010977">
    <property type="entry name" value="Aromatic_deC"/>
</dbReference>
<dbReference type="GO" id="GO:0016831">
    <property type="term" value="F:carboxy-lyase activity"/>
    <property type="evidence" value="ECO:0007669"/>
    <property type="project" value="UniProtKB-KW"/>
</dbReference>
<keyword evidence="10" id="KW-1185">Reference proteome</keyword>
<dbReference type="GO" id="GO:0019752">
    <property type="term" value="P:carboxylic acid metabolic process"/>
    <property type="evidence" value="ECO:0007669"/>
    <property type="project" value="InterPro"/>
</dbReference>
<protein>
    <submittedName>
        <fullName evidence="9">Glutamate or tyrosine decarboxylase</fullName>
    </submittedName>
</protein>
<dbReference type="PANTHER" id="PTHR11999:SF70">
    <property type="entry name" value="MIP05841P"/>
    <property type="match status" value="1"/>
</dbReference>
<dbReference type="Gene3D" id="3.90.1150.170">
    <property type="match status" value="1"/>
</dbReference>
<keyword evidence="5 7" id="KW-0456">Lyase</keyword>
<evidence type="ECO:0000256" key="6">
    <source>
        <dbReference type="PIRSR" id="PIRSR602129-50"/>
    </source>
</evidence>
<reference evidence="9 10" key="1">
    <citation type="submission" date="2016-11" db="EMBL/GenBank/DDBJ databases">
        <authorList>
            <person name="Jaros S."/>
            <person name="Januszkiewicz K."/>
            <person name="Wedrychowicz H."/>
        </authorList>
    </citation>
    <scope>NUCLEOTIDE SEQUENCE [LARGE SCALE GENOMIC DNA]</scope>
    <source>
        <strain evidence="9 10">DSM 29431</strain>
    </source>
</reference>
<comment type="cofactor">
    <cofactor evidence="1 6 7">
        <name>pyridoxal 5'-phosphate</name>
        <dbReference type="ChEBI" id="CHEBI:597326"/>
    </cofactor>
</comment>
<evidence type="ECO:0000256" key="4">
    <source>
        <dbReference type="ARBA" id="ARBA00022898"/>
    </source>
</evidence>
<evidence type="ECO:0000256" key="5">
    <source>
        <dbReference type="ARBA" id="ARBA00023239"/>
    </source>
</evidence>
<feature type="region of interest" description="Disordered" evidence="8">
    <location>
        <begin position="1"/>
        <end position="26"/>
    </location>
</feature>
<dbReference type="STRING" id="996342.SAMN05443551_1209"/>
<dbReference type="AlphaFoldDB" id="A0A1M5P9E3"/>
<dbReference type="SUPFAM" id="SSF53383">
    <property type="entry name" value="PLP-dependent transferases"/>
    <property type="match status" value="1"/>
</dbReference>
<proteinExistence type="inferred from homology"/>
<dbReference type="Gene3D" id="3.40.640.10">
    <property type="entry name" value="Type I PLP-dependent aspartate aminotransferase-like (Major domain)"/>
    <property type="match status" value="1"/>
</dbReference>
<evidence type="ECO:0000256" key="8">
    <source>
        <dbReference type="SAM" id="MobiDB-lite"/>
    </source>
</evidence>
<comment type="similarity">
    <text evidence="2 7">Belongs to the group II decarboxylase family.</text>
</comment>
<accession>A0A1M5P9E3</accession>
<organism evidence="9 10">
    <name type="scientific">Marivita hallyeonensis</name>
    <dbReference type="NCBI Taxonomy" id="996342"/>
    <lineage>
        <taxon>Bacteria</taxon>
        <taxon>Pseudomonadati</taxon>
        <taxon>Pseudomonadota</taxon>
        <taxon>Alphaproteobacteria</taxon>
        <taxon>Rhodobacterales</taxon>
        <taxon>Roseobacteraceae</taxon>
        <taxon>Marivita</taxon>
    </lineage>
</organism>